<evidence type="ECO:0000313" key="3">
    <source>
        <dbReference type="Proteomes" id="UP000672032"/>
    </source>
</evidence>
<dbReference type="EMBL" id="CP063411">
    <property type="protein sequence ID" value="QSZ36509.1"/>
    <property type="molecule type" value="Genomic_DNA"/>
</dbReference>
<dbReference type="OrthoDB" id="3537331at2759"/>
<feature type="compositionally biased region" description="Low complexity" evidence="1">
    <location>
        <begin position="295"/>
        <end position="311"/>
    </location>
</feature>
<feature type="region of interest" description="Disordered" evidence="1">
    <location>
        <begin position="292"/>
        <end position="316"/>
    </location>
</feature>
<dbReference type="Proteomes" id="UP000672032">
    <property type="component" value="Chromosome 7"/>
</dbReference>
<dbReference type="AlphaFoldDB" id="A0A8A3PNL1"/>
<gene>
    <name evidence="2" type="ORF">DSL72_006389</name>
</gene>
<proteinExistence type="predicted"/>
<sequence length="329" mass="37433">MVKNIKASMGRRSWRSTPKSWGTPAKPEGKERSVKKWRIKAWGVKKWGSQQGVQQWDIKVCDLEKSANGDKRDATLLIIILRHRLTPPVPYALITEIIISISPDTYPNLCRNNCELKGLTKEQQYNWFASWCKEMERKEIMKGGGRWVAAVNWENERVRQLYACLEKQLQGRGPVFGLVGEEGVNELKLQVGQKKEFIKQNKTLKEKEEAIRAKENQSTLQEDWFANNDCMYKLKWSKGMQEDTDECIIGRCGSVPDLTILKPKSIIGQGYPFGDFLRPLDEDALSWNSDSDMGSTISANSTHSSSSNLTTWPNPSAITHPTLPPWCAD</sequence>
<evidence type="ECO:0000256" key="1">
    <source>
        <dbReference type="SAM" id="MobiDB-lite"/>
    </source>
</evidence>
<evidence type="ECO:0000313" key="2">
    <source>
        <dbReference type="EMBL" id="QSZ36509.1"/>
    </source>
</evidence>
<organism evidence="2 3">
    <name type="scientific">Monilinia vaccinii-corymbosi</name>
    <dbReference type="NCBI Taxonomy" id="61207"/>
    <lineage>
        <taxon>Eukaryota</taxon>
        <taxon>Fungi</taxon>
        <taxon>Dikarya</taxon>
        <taxon>Ascomycota</taxon>
        <taxon>Pezizomycotina</taxon>
        <taxon>Leotiomycetes</taxon>
        <taxon>Helotiales</taxon>
        <taxon>Sclerotiniaceae</taxon>
        <taxon>Monilinia</taxon>
    </lineage>
</organism>
<protein>
    <submittedName>
        <fullName evidence="2">Uncharacterized protein</fullName>
    </submittedName>
</protein>
<keyword evidence="3" id="KW-1185">Reference proteome</keyword>
<feature type="region of interest" description="Disordered" evidence="1">
    <location>
        <begin position="1"/>
        <end position="32"/>
    </location>
</feature>
<name>A0A8A3PNL1_9HELO</name>
<accession>A0A8A3PNL1</accession>
<reference evidence="2" key="1">
    <citation type="submission" date="2020-10" db="EMBL/GenBank/DDBJ databases">
        <title>Genome Sequence of Monilinia vaccinii-corymbosi Sheds Light on Mummy Berry Disease Infection of Blueberry and Mating Type.</title>
        <authorList>
            <person name="Yow A.G."/>
            <person name="Zhang Y."/>
            <person name="Bansal K."/>
            <person name="Eacker S.M."/>
            <person name="Sullivan S."/>
            <person name="Liachko I."/>
            <person name="Cubeta M.A."/>
            <person name="Rollins J.A."/>
            <person name="Ashrafi H."/>
        </authorList>
    </citation>
    <scope>NUCLEOTIDE SEQUENCE</scope>
    <source>
        <strain evidence="2">RL-1</strain>
    </source>
</reference>